<reference evidence="1 2" key="1">
    <citation type="submission" date="2019-02" db="EMBL/GenBank/DDBJ databases">
        <title>Deep-cultivation of Planctomycetes and their phenomic and genomic characterization uncovers novel biology.</title>
        <authorList>
            <person name="Wiegand S."/>
            <person name="Jogler M."/>
            <person name="Boedeker C."/>
            <person name="Pinto D."/>
            <person name="Vollmers J."/>
            <person name="Rivas-Marin E."/>
            <person name="Kohn T."/>
            <person name="Peeters S.H."/>
            <person name="Heuer A."/>
            <person name="Rast P."/>
            <person name="Oberbeckmann S."/>
            <person name="Bunk B."/>
            <person name="Jeske O."/>
            <person name="Meyerdierks A."/>
            <person name="Storesund J.E."/>
            <person name="Kallscheuer N."/>
            <person name="Luecker S."/>
            <person name="Lage O.M."/>
            <person name="Pohl T."/>
            <person name="Merkel B.J."/>
            <person name="Hornburger P."/>
            <person name="Mueller R.-W."/>
            <person name="Bruemmer F."/>
            <person name="Labrenz M."/>
            <person name="Spormann A.M."/>
            <person name="Op den Camp H."/>
            <person name="Overmann J."/>
            <person name="Amann R."/>
            <person name="Jetten M.S.M."/>
            <person name="Mascher T."/>
            <person name="Medema M.H."/>
            <person name="Devos D.P."/>
            <person name="Kaster A.-K."/>
            <person name="Ovreas L."/>
            <person name="Rohde M."/>
            <person name="Galperin M.Y."/>
            <person name="Jogler C."/>
        </authorList>
    </citation>
    <scope>NUCLEOTIDE SEQUENCE [LARGE SCALE GENOMIC DNA]</scope>
    <source>
        <strain evidence="1 2">Pan216</strain>
    </source>
</reference>
<evidence type="ECO:0000313" key="1">
    <source>
        <dbReference type="EMBL" id="QDU64614.1"/>
    </source>
</evidence>
<gene>
    <name evidence="1" type="ORF">Pan216_55050</name>
</gene>
<protein>
    <submittedName>
        <fullName evidence="1">Uncharacterized protein</fullName>
    </submittedName>
</protein>
<proteinExistence type="predicted"/>
<dbReference type="AlphaFoldDB" id="A0A518BCA6"/>
<evidence type="ECO:0000313" key="2">
    <source>
        <dbReference type="Proteomes" id="UP000317093"/>
    </source>
</evidence>
<name>A0A518BCA6_9BACT</name>
<dbReference type="EMBL" id="CP036279">
    <property type="protein sequence ID" value="QDU64614.1"/>
    <property type="molecule type" value="Genomic_DNA"/>
</dbReference>
<dbReference type="Proteomes" id="UP000317093">
    <property type="component" value="Chromosome"/>
</dbReference>
<sequence>MKGRLPDGKDTVMKAVMRWGGIAGVTLGVTFLAAGCKVLPKKDCDECGAVECADGCFEDDCSSCNGCGRDKWHKSLKDFDWEQLHSDHCWPEQYAREAARRVNAPLGQQMINGIEVEQTVWKHYFSTQEGKESQLNSAGEARLTYLSRRKPYVIPQLFLETSFDPELDSKRAQAVVDFARTRSLEPLDWQVSIVNRRPAGLFGREAPKNIEKMIGPGAGPPVYEGAIKKDFFGGAQ</sequence>
<accession>A0A518BCA6</accession>
<organism evidence="1 2">
    <name type="scientific">Kolteria novifilia</name>
    <dbReference type="NCBI Taxonomy" id="2527975"/>
    <lineage>
        <taxon>Bacteria</taxon>
        <taxon>Pseudomonadati</taxon>
        <taxon>Planctomycetota</taxon>
        <taxon>Planctomycetia</taxon>
        <taxon>Kolteriales</taxon>
        <taxon>Kolteriaceae</taxon>
        <taxon>Kolteria</taxon>
    </lineage>
</organism>
<dbReference type="KEGG" id="knv:Pan216_55050"/>
<keyword evidence="2" id="KW-1185">Reference proteome</keyword>